<reference evidence="4" key="1">
    <citation type="submission" date="2019-07" db="EMBL/GenBank/DDBJ databases">
        <title>Bacillus alkalisoli sp. nov. isolated from saline soil.</title>
        <authorList>
            <person name="Sun J.-Q."/>
            <person name="Xu L."/>
        </authorList>
    </citation>
    <scope>NUCLEOTIDE SEQUENCE [LARGE SCALE GENOMIC DNA]</scope>
    <source>
        <strain evidence="4">M4U3P1</strain>
    </source>
</reference>
<dbReference type="GO" id="GO:0003677">
    <property type="term" value="F:DNA binding"/>
    <property type="evidence" value="ECO:0007669"/>
    <property type="project" value="UniProtKB-KW"/>
</dbReference>
<dbReference type="KEGG" id="psua:FLK61_25200"/>
<dbReference type="PIRSF" id="PIRSF036612">
    <property type="entry name" value="ABC_ATP_LytTR"/>
    <property type="match status" value="1"/>
</dbReference>
<dbReference type="Pfam" id="PF04397">
    <property type="entry name" value="LytTR"/>
    <property type="match status" value="1"/>
</dbReference>
<feature type="domain" description="ABC transporter" evidence="1">
    <location>
        <begin position="2"/>
        <end position="223"/>
    </location>
</feature>
<evidence type="ECO:0000313" key="4">
    <source>
        <dbReference type="Proteomes" id="UP000318138"/>
    </source>
</evidence>
<dbReference type="EMBL" id="CP041372">
    <property type="protein sequence ID" value="QKS70073.1"/>
    <property type="molecule type" value="Genomic_DNA"/>
</dbReference>
<dbReference type="Gene3D" id="3.40.50.300">
    <property type="entry name" value="P-loop containing nucleotide triphosphate hydrolases"/>
    <property type="match status" value="1"/>
</dbReference>
<gene>
    <name evidence="3" type="ORF">FLK61_25200</name>
</gene>
<sequence length="332" mass="38194">MLTFSNVEKHDRDQPLIRAENLTINKGRIIGIHGLPDTCHALLHIILGKSEISKGEMVLFGESYGSRLKLSTRIGFLLREDGLYERLTVKENLAFTKGLYQSEVSLTDVMEQLRLPSKEKLKNLSPSAIQRVKLGRLLVQNPDLFILEEPDQNVDLETRTIFSDIFLKLKALEKSVVIITSNLESAVSMTEEVYRMTQSGVTLVNMQEEETFEEAEKQVELPRLNKIPAKLDDKLLLFDPAEIEFIESIDSQAHLFISGERFICSFTLAELEERLETFGFFRCHRSYIVNLQKVREIITWTRNSYSLQMENKKEVPLSKSKMAELKERLGMH</sequence>
<dbReference type="InterPro" id="IPR012046">
    <property type="entry name" value="LytTR_ABC"/>
</dbReference>
<dbReference type="Proteomes" id="UP000318138">
    <property type="component" value="Chromosome"/>
</dbReference>
<dbReference type="InterPro" id="IPR027417">
    <property type="entry name" value="P-loop_NTPase"/>
</dbReference>
<dbReference type="Gene3D" id="2.40.50.1020">
    <property type="entry name" value="LytTr DNA-binding domain"/>
    <property type="match status" value="1"/>
</dbReference>
<dbReference type="GO" id="GO:0005524">
    <property type="term" value="F:ATP binding"/>
    <property type="evidence" value="ECO:0007669"/>
    <property type="project" value="InterPro"/>
</dbReference>
<proteinExistence type="predicted"/>
<dbReference type="SUPFAM" id="SSF52540">
    <property type="entry name" value="P-loop containing nucleoside triphosphate hydrolases"/>
    <property type="match status" value="1"/>
</dbReference>
<dbReference type="PANTHER" id="PTHR43038:SF3">
    <property type="entry name" value="ABC TRANSPORTER G FAMILY MEMBER 20 ISOFORM X1"/>
    <property type="match status" value="1"/>
</dbReference>
<evidence type="ECO:0000259" key="2">
    <source>
        <dbReference type="PROSITE" id="PS50930"/>
    </source>
</evidence>
<dbReference type="GO" id="GO:0016887">
    <property type="term" value="F:ATP hydrolysis activity"/>
    <property type="evidence" value="ECO:0007669"/>
    <property type="project" value="InterPro"/>
</dbReference>
<dbReference type="InterPro" id="IPR003439">
    <property type="entry name" value="ABC_transporter-like_ATP-bd"/>
</dbReference>
<keyword evidence="3" id="KW-0238">DNA-binding</keyword>
<dbReference type="AlphaFoldDB" id="A0A859FA20"/>
<accession>A0A859FA20</accession>
<dbReference type="PANTHER" id="PTHR43038">
    <property type="entry name" value="ATP-BINDING CASSETTE, SUB-FAMILY H, MEMBER 1"/>
    <property type="match status" value="1"/>
</dbReference>
<evidence type="ECO:0000313" key="3">
    <source>
        <dbReference type="EMBL" id="QKS70073.1"/>
    </source>
</evidence>
<dbReference type="PROSITE" id="PS50893">
    <property type="entry name" value="ABC_TRANSPORTER_2"/>
    <property type="match status" value="1"/>
</dbReference>
<evidence type="ECO:0000259" key="1">
    <source>
        <dbReference type="PROSITE" id="PS50893"/>
    </source>
</evidence>
<keyword evidence="4" id="KW-1185">Reference proteome</keyword>
<dbReference type="Pfam" id="PF00005">
    <property type="entry name" value="ABC_tran"/>
    <property type="match status" value="1"/>
</dbReference>
<dbReference type="InterPro" id="IPR007492">
    <property type="entry name" value="LytTR_DNA-bd_dom"/>
</dbReference>
<name>A0A859FA20_9BACI</name>
<protein>
    <submittedName>
        <fullName evidence="3">LytTR family transcriptional regulator DNA-binding domain-containing protein</fullName>
    </submittedName>
</protein>
<organism evidence="3 4">
    <name type="scientific">Paenalkalicoccus suaedae</name>
    <dbReference type="NCBI Taxonomy" id="2592382"/>
    <lineage>
        <taxon>Bacteria</taxon>
        <taxon>Bacillati</taxon>
        <taxon>Bacillota</taxon>
        <taxon>Bacilli</taxon>
        <taxon>Bacillales</taxon>
        <taxon>Bacillaceae</taxon>
        <taxon>Paenalkalicoccus</taxon>
    </lineage>
</organism>
<feature type="domain" description="HTH LytTR-type" evidence="2">
    <location>
        <begin position="227"/>
        <end position="331"/>
    </location>
</feature>
<dbReference type="SMART" id="SM00850">
    <property type="entry name" value="LytTR"/>
    <property type="match status" value="1"/>
</dbReference>
<dbReference type="RefSeq" id="WP_176008117.1">
    <property type="nucleotide sequence ID" value="NZ_CP041372.2"/>
</dbReference>
<dbReference type="PROSITE" id="PS50930">
    <property type="entry name" value="HTH_LYTTR"/>
    <property type="match status" value="1"/>
</dbReference>